<dbReference type="Gene3D" id="3.50.50.60">
    <property type="entry name" value="FAD/NAD(P)-binding domain"/>
    <property type="match status" value="2"/>
</dbReference>
<dbReference type="Pfam" id="PF01266">
    <property type="entry name" value="DAO"/>
    <property type="match status" value="1"/>
</dbReference>
<evidence type="ECO:0000313" key="4">
    <source>
        <dbReference type="EMBL" id="QFZ86978.1"/>
    </source>
</evidence>
<evidence type="ECO:0000256" key="1">
    <source>
        <dbReference type="ARBA" id="ARBA00009410"/>
    </source>
</evidence>
<protein>
    <submittedName>
        <fullName evidence="4">FAD-dependent oxidoreductase</fullName>
    </submittedName>
</protein>
<name>A0A5Q0MD20_VARPD</name>
<evidence type="ECO:0000313" key="5">
    <source>
        <dbReference type="Proteomes" id="UP000326780"/>
    </source>
</evidence>
<dbReference type="SUPFAM" id="SSF54373">
    <property type="entry name" value="FAD-linked reductases, C-terminal domain"/>
    <property type="match status" value="1"/>
</dbReference>
<dbReference type="EMBL" id="CP045644">
    <property type="protein sequence ID" value="QFZ86978.1"/>
    <property type="molecule type" value="Genomic_DNA"/>
</dbReference>
<keyword evidence="2" id="KW-0560">Oxidoreductase</keyword>
<comment type="similarity">
    <text evidence="1">Belongs to the DadA oxidoreductase family.</text>
</comment>
<dbReference type="PANTHER" id="PTHR13847:SF280">
    <property type="entry name" value="D-AMINO ACID DEHYDROGENASE"/>
    <property type="match status" value="1"/>
</dbReference>
<sequence length="408" mass="42605">MHVCVLGAGIVGLATAWQLERQGHQVTVIDRAAPGAGASGGNGAQLSYSYVQPLADPSIWTQLPKLLFSPTSPLKLRPQLDPLQWRWGLAFLAACNAATSRDTTAQLLALAAASRTGFEAMQADIAPDCDFSATGKLVLYASAASLEGASAQVALQRTLGSEQRIVTPDECVAIEPALADYRGQMAGAVHTPSECAADCLKVCAELMRALSARGVRFMLGADVHGFARSEGRVAAVQTSEGDIQADAFVMALGSASHKLGRALGAYLPVYPLKGYSITVDVDPAPGAAPRVNVTDSARKVVFARIGSRLRVAGMAELVGHDASIPATRIETLADATRAVFPRASRLAELHPWTGMRPATPKGLPIIGRLPHAPSNMLFNTGHGALGFTLAFGSAQRIAQALDAAPSRA</sequence>
<dbReference type="Proteomes" id="UP000326780">
    <property type="component" value="Chromosome"/>
</dbReference>
<dbReference type="InterPro" id="IPR036188">
    <property type="entry name" value="FAD/NAD-bd_sf"/>
</dbReference>
<feature type="domain" description="FAD dependent oxidoreductase" evidence="3">
    <location>
        <begin position="2"/>
        <end position="399"/>
    </location>
</feature>
<dbReference type="InterPro" id="IPR006076">
    <property type="entry name" value="FAD-dep_OxRdtase"/>
</dbReference>
<dbReference type="GO" id="GO:0008718">
    <property type="term" value="F:D-amino-acid dehydrogenase activity"/>
    <property type="evidence" value="ECO:0007669"/>
    <property type="project" value="TreeGrafter"/>
</dbReference>
<dbReference type="PANTHER" id="PTHR13847">
    <property type="entry name" value="SARCOSINE DEHYDROGENASE-RELATED"/>
    <property type="match status" value="1"/>
</dbReference>
<dbReference type="NCBIfam" id="NF001933">
    <property type="entry name" value="PRK00711.1"/>
    <property type="match status" value="1"/>
</dbReference>
<dbReference type="GO" id="GO:0005886">
    <property type="term" value="C:plasma membrane"/>
    <property type="evidence" value="ECO:0007669"/>
    <property type="project" value="TreeGrafter"/>
</dbReference>
<proteinExistence type="inferred from homology"/>
<dbReference type="GO" id="GO:0005737">
    <property type="term" value="C:cytoplasm"/>
    <property type="evidence" value="ECO:0007669"/>
    <property type="project" value="TreeGrafter"/>
</dbReference>
<dbReference type="AlphaFoldDB" id="A0A5Q0MD20"/>
<reference evidence="4 5" key="1">
    <citation type="submission" date="2019-10" db="EMBL/GenBank/DDBJ databases">
        <title>Complete genome sequence of Variovorax paradoxus 5C-2.</title>
        <authorList>
            <person name="Gogoleva N.E."/>
            <person name="Balkin A.S."/>
        </authorList>
    </citation>
    <scope>NUCLEOTIDE SEQUENCE [LARGE SCALE GENOMIC DNA]</scope>
    <source>
        <strain evidence="4 5">5C-2</strain>
    </source>
</reference>
<dbReference type="Gene3D" id="3.30.9.10">
    <property type="entry name" value="D-Amino Acid Oxidase, subunit A, domain 2"/>
    <property type="match status" value="1"/>
</dbReference>
<evidence type="ECO:0000259" key="3">
    <source>
        <dbReference type="Pfam" id="PF01266"/>
    </source>
</evidence>
<dbReference type="RefSeq" id="WP_153285417.1">
    <property type="nucleotide sequence ID" value="NZ_CP045644.1"/>
</dbReference>
<accession>A0A5Q0MD20</accession>
<organism evidence="4 5">
    <name type="scientific">Variovorax paradoxus</name>
    <dbReference type="NCBI Taxonomy" id="34073"/>
    <lineage>
        <taxon>Bacteria</taxon>
        <taxon>Pseudomonadati</taxon>
        <taxon>Pseudomonadota</taxon>
        <taxon>Betaproteobacteria</taxon>
        <taxon>Burkholderiales</taxon>
        <taxon>Comamonadaceae</taxon>
        <taxon>Variovorax</taxon>
    </lineage>
</organism>
<evidence type="ECO:0000256" key="2">
    <source>
        <dbReference type="ARBA" id="ARBA00023002"/>
    </source>
</evidence>
<gene>
    <name evidence="4" type="ORF">GFK26_31485</name>
</gene>
<dbReference type="GO" id="GO:0055130">
    <property type="term" value="P:D-alanine catabolic process"/>
    <property type="evidence" value="ECO:0007669"/>
    <property type="project" value="TreeGrafter"/>
</dbReference>
<dbReference type="SUPFAM" id="SSF51905">
    <property type="entry name" value="FAD/NAD(P)-binding domain"/>
    <property type="match status" value="1"/>
</dbReference>